<organism evidence="2 3">
    <name type="scientific">Glycocaulis abyssi</name>
    <dbReference type="NCBI Taxonomy" id="1433403"/>
    <lineage>
        <taxon>Bacteria</taxon>
        <taxon>Pseudomonadati</taxon>
        <taxon>Pseudomonadota</taxon>
        <taxon>Alphaproteobacteria</taxon>
        <taxon>Maricaulales</taxon>
        <taxon>Maricaulaceae</taxon>
        <taxon>Glycocaulis</taxon>
    </lineage>
</organism>
<evidence type="ECO:0000313" key="2">
    <source>
        <dbReference type="EMBL" id="MFC4725006.1"/>
    </source>
</evidence>
<dbReference type="Proteomes" id="UP001596024">
    <property type="component" value="Unassembled WGS sequence"/>
</dbReference>
<protein>
    <submittedName>
        <fullName evidence="2">Holdfast anchor protein HfaD</fullName>
    </submittedName>
</protein>
<dbReference type="EMBL" id="JBHSGQ010000003">
    <property type="protein sequence ID" value="MFC4725006.1"/>
    <property type="molecule type" value="Genomic_DNA"/>
</dbReference>
<dbReference type="InterPro" id="IPR049860">
    <property type="entry name" value="Holdfast_HfaD"/>
</dbReference>
<feature type="chain" id="PRO_5045141817" evidence="1">
    <location>
        <begin position="25"/>
        <end position="403"/>
    </location>
</feature>
<name>A0ABV9NCK0_9PROT</name>
<reference evidence="3" key="1">
    <citation type="journal article" date="2019" name="Int. J. Syst. Evol. Microbiol.">
        <title>The Global Catalogue of Microorganisms (GCM) 10K type strain sequencing project: providing services to taxonomists for standard genome sequencing and annotation.</title>
        <authorList>
            <consortium name="The Broad Institute Genomics Platform"/>
            <consortium name="The Broad Institute Genome Sequencing Center for Infectious Disease"/>
            <person name="Wu L."/>
            <person name="Ma J."/>
        </authorList>
    </citation>
    <scope>NUCLEOTIDE SEQUENCE [LARGE SCALE GENOMIC DNA]</scope>
    <source>
        <strain evidence="3">CCUG 62981</strain>
    </source>
</reference>
<dbReference type="RefSeq" id="WP_371392260.1">
    <property type="nucleotide sequence ID" value="NZ_CP163421.1"/>
</dbReference>
<evidence type="ECO:0000313" key="3">
    <source>
        <dbReference type="Proteomes" id="UP001596024"/>
    </source>
</evidence>
<feature type="signal peptide" evidence="1">
    <location>
        <begin position="1"/>
        <end position="24"/>
    </location>
</feature>
<proteinExistence type="predicted"/>
<gene>
    <name evidence="2" type="primary">hfaD</name>
    <name evidence="2" type="ORF">ACFPB0_06875</name>
</gene>
<evidence type="ECO:0000256" key="1">
    <source>
        <dbReference type="SAM" id="SignalP"/>
    </source>
</evidence>
<keyword evidence="3" id="KW-1185">Reference proteome</keyword>
<sequence length="403" mass="39971">MSRLALTSIVAMTAAIATSAASFAASIDRIENDQDNSAPVDATVEVEAVTTEIATAIATAQSNSAGGSFTNETEIDSTQVTNGATSATTDIEADSVWGLSTGFATAQGNALTVDGEDGLDIDAEQTAGAGASVSALSALRLNTYGGNTAQSAIASANAVEVMGSGNMPMNVRQSSEADVEARSEIEAEEVETALATAQSAGNSLTVTGYEANIIALIDQENSGNVRSTVDADIAHANWGVTAMSEASGNTASSQNDWGYGHLQGGQNNSGEVRATTTLAVGTFGDGPVVGSAHAVGNNALVSNIGADAYSGVTQNNSAAVTGQVSMQLGTGMAAYGTSSAIGNAQSAYICATCPVGLNAPVNQVNSGAISSVTQMRANGYVGGMTGSATAVGNVSTFSTVTGN</sequence>
<keyword evidence="1" id="KW-0732">Signal</keyword>
<comment type="caution">
    <text evidence="2">The sequence shown here is derived from an EMBL/GenBank/DDBJ whole genome shotgun (WGS) entry which is preliminary data.</text>
</comment>
<accession>A0ABV9NCK0</accession>
<dbReference type="NCBIfam" id="NF037936">
    <property type="entry name" value="holdfast_HfaD"/>
    <property type="match status" value="1"/>
</dbReference>